<reference evidence="2" key="2">
    <citation type="journal article" date="2021" name="Syst. Appl. Microbiol.">
        <title>Roseomonas hellenica sp. nov., isolated from roots of wild-growing Alkanna tinctoria.</title>
        <authorList>
            <person name="Rat A."/>
            <person name="Naranjo H.D."/>
            <person name="Lebbe L."/>
            <person name="Cnockaert M."/>
            <person name="Krigas N."/>
            <person name="Grigoriadou K."/>
            <person name="Maloupa E."/>
            <person name="Willems A."/>
        </authorList>
    </citation>
    <scope>NUCLEOTIDE SEQUENCE</scope>
    <source>
        <strain evidence="2">LMG 31231</strain>
    </source>
</reference>
<name>A0A9X9WUN1_9PROT</name>
<comment type="caution">
    <text evidence="2">The sequence shown here is derived from an EMBL/GenBank/DDBJ whole genome shotgun (WGS) entry which is preliminary data.</text>
</comment>
<sequence length="117" mass="11708">GQASAAPAWPWAPAALGFDTDGALLVGTDRGARPGALPEALYRVPVEGAGRGQPEFVLGAPVGAALGGAGVAPDGTVLAAVAHPGATPGARWDAPATRWPNMRPEEPPRSTVVTLTR</sequence>
<feature type="non-terminal residue" evidence="2">
    <location>
        <position position="1"/>
    </location>
</feature>
<protein>
    <submittedName>
        <fullName evidence="2">Phosphatase</fullName>
    </submittedName>
</protein>
<dbReference type="AlphaFoldDB" id="A0A9X9WUN1"/>
<gene>
    <name evidence="2" type="ORF">GXW76_06720</name>
</gene>
<accession>A0A9X9WUN1</accession>
<dbReference type="Proteomes" id="UP001138751">
    <property type="component" value="Unassembled WGS sequence"/>
</dbReference>
<evidence type="ECO:0000313" key="3">
    <source>
        <dbReference type="Proteomes" id="UP001138751"/>
    </source>
</evidence>
<proteinExistence type="predicted"/>
<evidence type="ECO:0000256" key="1">
    <source>
        <dbReference type="SAM" id="MobiDB-lite"/>
    </source>
</evidence>
<feature type="region of interest" description="Disordered" evidence="1">
    <location>
        <begin position="85"/>
        <end position="117"/>
    </location>
</feature>
<keyword evidence="3" id="KW-1185">Reference proteome</keyword>
<dbReference type="EMBL" id="JAAEDM010000012">
    <property type="protein sequence ID" value="MBR0670860.1"/>
    <property type="molecule type" value="Genomic_DNA"/>
</dbReference>
<evidence type="ECO:0000313" key="2">
    <source>
        <dbReference type="EMBL" id="MBR0670860.1"/>
    </source>
</evidence>
<reference evidence="2" key="1">
    <citation type="submission" date="2020-01" db="EMBL/GenBank/DDBJ databases">
        <authorList>
            <person name="Rat A."/>
        </authorList>
    </citation>
    <scope>NUCLEOTIDE SEQUENCE</scope>
    <source>
        <strain evidence="2">LMG 31231</strain>
    </source>
</reference>
<organism evidence="2 3">
    <name type="scientific">Neoroseomonas soli</name>
    <dbReference type="NCBI Taxonomy" id="1081025"/>
    <lineage>
        <taxon>Bacteria</taxon>
        <taxon>Pseudomonadati</taxon>
        <taxon>Pseudomonadota</taxon>
        <taxon>Alphaproteobacteria</taxon>
        <taxon>Acetobacterales</taxon>
        <taxon>Acetobacteraceae</taxon>
        <taxon>Neoroseomonas</taxon>
    </lineage>
</organism>